<keyword evidence="2 4" id="KW-0863">Zinc-finger</keyword>
<accession>A0A371DB87</accession>
<keyword evidence="8" id="KW-1185">Reference proteome</keyword>
<keyword evidence="1" id="KW-0479">Metal-binding</keyword>
<evidence type="ECO:0000256" key="4">
    <source>
        <dbReference type="PROSITE-ProRule" id="PRU00134"/>
    </source>
</evidence>
<feature type="domain" description="MYND-type" evidence="6">
    <location>
        <begin position="644"/>
        <end position="682"/>
    </location>
</feature>
<dbReference type="Pfam" id="PF01753">
    <property type="entry name" value="zf-MYND"/>
    <property type="match status" value="1"/>
</dbReference>
<dbReference type="EMBL" id="KZ857403">
    <property type="protein sequence ID" value="RDX49798.1"/>
    <property type="molecule type" value="Genomic_DNA"/>
</dbReference>
<keyword evidence="3" id="KW-0862">Zinc</keyword>
<dbReference type="STRING" id="139420.A0A371DB87"/>
<dbReference type="SUPFAM" id="SSF48371">
    <property type="entry name" value="ARM repeat"/>
    <property type="match status" value="1"/>
</dbReference>
<evidence type="ECO:0000313" key="7">
    <source>
        <dbReference type="EMBL" id="RDX49798.1"/>
    </source>
</evidence>
<dbReference type="AlphaFoldDB" id="A0A371DB87"/>
<dbReference type="Proteomes" id="UP000256964">
    <property type="component" value="Unassembled WGS sequence"/>
</dbReference>
<gene>
    <name evidence="7" type="ORF">OH76DRAFT_512529</name>
</gene>
<reference evidence="7 8" key="1">
    <citation type="journal article" date="2018" name="Biotechnol. Biofuels">
        <title>Integrative visual omics of the white-rot fungus Polyporus brumalis exposes the biotechnological potential of its oxidative enzymes for delignifying raw plant biomass.</title>
        <authorList>
            <person name="Miyauchi S."/>
            <person name="Rancon A."/>
            <person name="Drula E."/>
            <person name="Hage H."/>
            <person name="Chaduli D."/>
            <person name="Favel A."/>
            <person name="Grisel S."/>
            <person name="Henrissat B."/>
            <person name="Herpoel-Gimbert I."/>
            <person name="Ruiz-Duenas F.J."/>
            <person name="Chevret D."/>
            <person name="Hainaut M."/>
            <person name="Lin J."/>
            <person name="Wang M."/>
            <person name="Pangilinan J."/>
            <person name="Lipzen A."/>
            <person name="Lesage-Meessen L."/>
            <person name="Navarro D."/>
            <person name="Riley R."/>
            <person name="Grigoriev I.V."/>
            <person name="Zhou S."/>
            <person name="Raouche S."/>
            <person name="Rosso M.N."/>
        </authorList>
    </citation>
    <scope>NUCLEOTIDE SEQUENCE [LARGE SCALE GENOMIC DNA]</scope>
    <source>
        <strain evidence="7 8">BRFM 1820</strain>
    </source>
</reference>
<dbReference type="OrthoDB" id="2749774at2759"/>
<evidence type="ECO:0000256" key="3">
    <source>
        <dbReference type="ARBA" id="ARBA00022833"/>
    </source>
</evidence>
<dbReference type="GO" id="GO:0008270">
    <property type="term" value="F:zinc ion binding"/>
    <property type="evidence" value="ECO:0007669"/>
    <property type="project" value="UniProtKB-KW"/>
</dbReference>
<name>A0A371DB87_9APHY</name>
<evidence type="ECO:0000256" key="5">
    <source>
        <dbReference type="SAM" id="MobiDB-lite"/>
    </source>
</evidence>
<dbReference type="SUPFAM" id="SSF144232">
    <property type="entry name" value="HIT/MYND zinc finger-like"/>
    <property type="match status" value="1"/>
</dbReference>
<proteinExistence type="predicted"/>
<protein>
    <recommendedName>
        <fullName evidence="6">MYND-type domain-containing protein</fullName>
    </recommendedName>
</protein>
<evidence type="ECO:0000259" key="6">
    <source>
        <dbReference type="PROSITE" id="PS50865"/>
    </source>
</evidence>
<evidence type="ECO:0000256" key="1">
    <source>
        <dbReference type="ARBA" id="ARBA00022723"/>
    </source>
</evidence>
<dbReference type="PROSITE" id="PS01360">
    <property type="entry name" value="ZF_MYND_1"/>
    <property type="match status" value="1"/>
</dbReference>
<dbReference type="InterPro" id="IPR002893">
    <property type="entry name" value="Znf_MYND"/>
</dbReference>
<evidence type="ECO:0000256" key="2">
    <source>
        <dbReference type="ARBA" id="ARBA00022771"/>
    </source>
</evidence>
<dbReference type="PROSITE" id="PS50865">
    <property type="entry name" value="ZF_MYND_2"/>
    <property type="match status" value="1"/>
</dbReference>
<dbReference type="InterPro" id="IPR016024">
    <property type="entry name" value="ARM-type_fold"/>
</dbReference>
<organism evidence="7 8">
    <name type="scientific">Lentinus brumalis</name>
    <dbReference type="NCBI Taxonomy" id="2498619"/>
    <lineage>
        <taxon>Eukaryota</taxon>
        <taxon>Fungi</taxon>
        <taxon>Dikarya</taxon>
        <taxon>Basidiomycota</taxon>
        <taxon>Agaricomycotina</taxon>
        <taxon>Agaricomycetes</taxon>
        <taxon>Polyporales</taxon>
        <taxon>Polyporaceae</taxon>
        <taxon>Lentinus</taxon>
    </lineage>
</organism>
<evidence type="ECO:0000313" key="8">
    <source>
        <dbReference type="Proteomes" id="UP000256964"/>
    </source>
</evidence>
<feature type="region of interest" description="Disordered" evidence="5">
    <location>
        <begin position="569"/>
        <end position="593"/>
    </location>
</feature>
<dbReference type="Gene3D" id="6.10.140.2220">
    <property type="match status" value="1"/>
</dbReference>
<sequence>MDGLSDALCTRLRREISGMTLYDAATHLSRRLRIPKSTTRSGLRKIHARLPAISRQLCSVFDMAAVRKEWHTCNAVTVIWVDMCADANLCRALLEEGLLPRALHLVEVDGASMLLNLLSLLARHGNYTVKLAVIRGLVAIISTWKPAWRSFEYNTEHVLVTLCHCIEFVNPSQNSAEVHLPPELSVNFVSDLALRALEDPAVSHETIMHAIPLLIACVRICSPEETATRAPILDFLAGLLHSANISLRCVSAWVFCGLFPAARRSTHHENRSSGSKDERASASAHIIFARTLLQEAVTRSDFCEFGVGIACLLSSGPSLHEEEASLASSASTCAEFGPWHSYLPLAIEGLRRRELSPFLDIADILALEHFSRCTSPNTAASHAREVLKRNPRHAYAYFTLCKHSEDREEALQAAIVGLRSADLTLYLQRRLQVFAIELSFAKFWSLLLQAGPSDWRRRQAGLASLHAVTNHTATFLPNAPHDLSELPHIIDLTVMHMIILQGHTYTSELETMQPSIHRLTRTSEDTGSEFVEGQMRAGYKALVHHFAQGYNKWAALVERFDELDERHRAFKRDPPPDATPDAGHSVAGTDPDRGGEDAFARWWEPHNETTLASLLRGPLRCTCLSSEDQCCVQLGPGLAMLYACSWCSCRTAMVRKCSRCQDAWYCNAECQRADWPRHRNSCYILDQPSTTEAA</sequence>